<evidence type="ECO:0000256" key="3">
    <source>
        <dbReference type="ARBA" id="ARBA00022525"/>
    </source>
</evidence>
<evidence type="ECO:0000313" key="6">
    <source>
        <dbReference type="Proteomes" id="UP000069940"/>
    </source>
</evidence>
<keyword evidence="4" id="KW-0732">Signal</keyword>
<evidence type="ECO:0000256" key="2">
    <source>
        <dbReference type="ARBA" id="ARBA00008098"/>
    </source>
</evidence>
<dbReference type="CDD" id="cd23992">
    <property type="entry name" value="PBP_GOBP"/>
    <property type="match status" value="1"/>
</dbReference>
<evidence type="ECO:0000313" key="5">
    <source>
        <dbReference type="EnsemblMetazoa" id="AALFPA23_004565.P5601"/>
    </source>
</evidence>
<dbReference type="GeneID" id="109410365"/>
<dbReference type="Pfam" id="PF01395">
    <property type="entry name" value="PBP_GOBP"/>
    <property type="match status" value="1"/>
</dbReference>
<evidence type="ECO:0000256" key="1">
    <source>
        <dbReference type="ARBA" id="ARBA00004613"/>
    </source>
</evidence>
<comment type="similarity">
    <text evidence="2">Belongs to the PBP/GOBP family.</text>
</comment>
<proteinExistence type="inferred from homology"/>
<dbReference type="RefSeq" id="XP_019931378.2">
    <property type="nucleotide sequence ID" value="XM_020075819.3"/>
</dbReference>
<reference evidence="5" key="2">
    <citation type="submission" date="2025-05" db="UniProtKB">
        <authorList>
            <consortium name="EnsemblMetazoa"/>
        </authorList>
    </citation>
    <scope>IDENTIFICATION</scope>
    <source>
        <strain evidence="5">Foshan</strain>
    </source>
</reference>
<evidence type="ECO:0008006" key="7">
    <source>
        <dbReference type="Google" id="ProtNLM"/>
    </source>
</evidence>
<sequence>MMQMLRSLSGISLLLCMVCMVGSTAAFPSVSKEAALDPDETSFAFTRSIELCVTRGNGFSADEAIVRAERIRNWSRWQFGESFAAADPQTSCFVRELLSRLGLLDVGGGYFRTEQLWAQYRQYKEFLNCTEQDVGNLADGLGQYSELRDSDAIFHAFKESIVDGIDPRIDLFLQLFLLDPVSALAIYKHLGSSIRQPNQSVFEHCENEFYHDKRDVWCAARNYSIPEDGDFSRHMECIFKGLHYFKRGGELDVDEICRDFHQVGIHHLDSNITQVLRSCEVNSGARALSYYRCLLTSDFLEQFKEALDYREIRSSDHYYALRKSIPVYDRIQVQHKIESVNHVHCTVE</sequence>
<evidence type="ECO:0000256" key="4">
    <source>
        <dbReference type="SAM" id="SignalP"/>
    </source>
</evidence>
<comment type="subcellular location">
    <subcellularLocation>
        <location evidence="1">Secreted</location>
    </subcellularLocation>
</comment>
<dbReference type="Proteomes" id="UP000069940">
    <property type="component" value="Unassembled WGS sequence"/>
</dbReference>
<keyword evidence="6" id="KW-1185">Reference proteome</keyword>
<accession>A0ABM1Y0K2</accession>
<dbReference type="EnsemblMetazoa" id="AALFPA23_004565.R5601">
    <property type="protein sequence ID" value="AALFPA23_004565.P5601"/>
    <property type="gene ID" value="AALFPA23_004565"/>
</dbReference>
<dbReference type="SUPFAM" id="SSF47565">
    <property type="entry name" value="Insect pheromone/odorant-binding proteins"/>
    <property type="match status" value="1"/>
</dbReference>
<keyword evidence="3" id="KW-0964">Secreted</keyword>
<feature type="signal peptide" evidence="4">
    <location>
        <begin position="1"/>
        <end position="26"/>
    </location>
</feature>
<organism evidence="5 6">
    <name type="scientific">Aedes albopictus</name>
    <name type="common">Asian tiger mosquito</name>
    <name type="synonym">Stegomyia albopicta</name>
    <dbReference type="NCBI Taxonomy" id="7160"/>
    <lineage>
        <taxon>Eukaryota</taxon>
        <taxon>Metazoa</taxon>
        <taxon>Ecdysozoa</taxon>
        <taxon>Arthropoda</taxon>
        <taxon>Hexapoda</taxon>
        <taxon>Insecta</taxon>
        <taxon>Pterygota</taxon>
        <taxon>Neoptera</taxon>
        <taxon>Endopterygota</taxon>
        <taxon>Diptera</taxon>
        <taxon>Nematocera</taxon>
        <taxon>Culicoidea</taxon>
        <taxon>Culicidae</taxon>
        <taxon>Culicinae</taxon>
        <taxon>Aedini</taxon>
        <taxon>Aedes</taxon>
        <taxon>Stegomyia</taxon>
    </lineage>
</organism>
<dbReference type="InterPro" id="IPR036728">
    <property type="entry name" value="PBP_GOBP_sf"/>
</dbReference>
<feature type="chain" id="PRO_5047319059" description="D7 protein" evidence="4">
    <location>
        <begin position="27"/>
        <end position="348"/>
    </location>
</feature>
<reference evidence="6" key="1">
    <citation type="journal article" date="2015" name="Proc. Natl. Acad. Sci. U.S.A.">
        <title>Genome sequence of the Asian Tiger mosquito, Aedes albopictus, reveals insights into its biology, genetics, and evolution.</title>
        <authorList>
            <person name="Chen X.G."/>
            <person name="Jiang X."/>
            <person name="Gu J."/>
            <person name="Xu M."/>
            <person name="Wu Y."/>
            <person name="Deng Y."/>
            <person name="Zhang C."/>
            <person name="Bonizzoni M."/>
            <person name="Dermauw W."/>
            <person name="Vontas J."/>
            <person name="Armbruster P."/>
            <person name="Huang X."/>
            <person name="Yang Y."/>
            <person name="Zhang H."/>
            <person name="He W."/>
            <person name="Peng H."/>
            <person name="Liu Y."/>
            <person name="Wu K."/>
            <person name="Chen J."/>
            <person name="Lirakis M."/>
            <person name="Topalis P."/>
            <person name="Van Leeuwen T."/>
            <person name="Hall A.B."/>
            <person name="Jiang X."/>
            <person name="Thorpe C."/>
            <person name="Mueller R.L."/>
            <person name="Sun C."/>
            <person name="Waterhouse R.M."/>
            <person name="Yan G."/>
            <person name="Tu Z.J."/>
            <person name="Fang X."/>
            <person name="James A.A."/>
        </authorList>
    </citation>
    <scope>NUCLEOTIDE SEQUENCE [LARGE SCALE GENOMIC DNA]</scope>
    <source>
        <strain evidence="6">Foshan</strain>
    </source>
</reference>
<dbReference type="Gene3D" id="1.10.238.20">
    <property type="entry name" value="Pheromone/general odorant binding protein domain"/>
    <property type="match status" value="2"/>
</dbReference>
<name>A0ABM1Y0K2_AEDAL</name>
<dbReference type="InterPro" id="IPR006170">
    <property type="entry name" value="PBP/GOBP"/>
</dbReference>
<protein>
    <recommendedName>
        <fullName evidence="7">D7 protein</fullName>
    </recommendedName>
</protein>